<comment type="caution">
    <text evidence="2">The sequence shown here is derived from an EMBL/GenBank/DDBJ whole genome shotgun (WGS) entry which is preliminary data.</text>
</comment>
<accession>A0A0V8QEU5</accession>
<dbReference type="EMBL" id="LNAM01000153">
    <property type="protein sequence ID" value="KSV59072.1"/>
    <property type="molecule type" value="Genomic_DNA"/>
</dbReference>
<dbReference type="AlphaFoldDB" id="A0A0V8QEU5"/>
<proteinExistence type="predicted"/>
<feature type="transmembrane region" description="Helical" evidence="1">
    <location>
        <begin position="115"/>
        <end position="144"/>
    </location>
</feature>
<organism evidence="2 3">
    <name type="scientific">Acetivibrio ethanolgignens</name>
    <dbReference type="NCBI Taxonomy" id="290052"/>
    <lineage>
        <taxon>Bacteria</taxon>
        <taxon>Bacillati</taxon>
        <taxon>Bacillota</taxon>
        <taxon>Clostridia</taxon>
        <taxon>Eubacteriales</taxon>
        <taxon>Oscillospiraceae</taxon>
        <taxon>Acetivibrio</taxon>
    </lineage>
</organism>
<protein>
    <recommendedName>
        <fullName evidence="4">Zinc-ribbon domain-containing protein</fullName>
    </recommendedName>
</protein>
<evidence type="ECO:0000313" key="2">
    <source>
        <dbReference type="EMBL" id="KSV59072.1"/>
    </source>
</evidence>
<sequence>MLCKNCGANIGSETSECPYCGTRNEQEPTQQAANVAPVQKAEIQKSSNPLLGKEYAFSGNDLIIRGRWGVKYNVTVGEDRLNFETVPAKKNKLPAVMLEDIMAIQESFHMRTFNIVLATLGILCGLAGGGIWCWLIPVVVFLLYRERKMKIHLRNGNILTIYSDNKGSIIEFIDDMRKITKIK</sequence>
<reference evidence="2 3" key="1">
    <citation type="submission" date="2015-11" db="EMBL/GenBank/DDBJ databases">
        <title>Butyribacter intestini gen. nov., sp. nov., a butyric acid-producing bacterium of the family Lachnospiraceae isolated from the human faeces.</title>
        <authorList>
            <person name="Zou Y."/>
            <person name="Xue W."/>
            <person name="Luo G."/>
            <person name="Lv M."/>
        </authorList>
    </citation>
    <scope>NUCLEOTIDE SEQUENCE [LARGE SCALE GENOMIC DNA]</scope>
    <source>
        <strain evidence="2 3">ACET-33324</strain>
    </source>
</reference>
<dbReference type="OrthoDB" id="8215804at2"/>
<evidence type="ECO:0000313" key="3">
    <source>
        <dbReference type="Proteomes" id="UP000054874"/>
    </source>
</evidence>
<keyword evidence="1" id="KW-0812">Transmembrane</keyword>
<keyword evidence="3" id="KW-1185">Reference proteome</keyword>
<keyword evidence="1" id="KW-1133">Transmembrane helix</keyword>
<name>A0A0V8QEU5_9FIRM</name>
<dbReference type="RefSeq" id="WP_058352708.1">
    <property type="nucleotide sequence ID" value="NZ_CABMMD010000153.1"/>
</dbReference>
<evidence type="ECO:0008006" key="4">
    <source>
        <dbReference type="Google" id="ProtNLM"/>
    </source>
</evidence>
<dbReference type="Proteomes" id="UP000054874">
    <property type="component" value="Unassembled WGS sequence"/>
</dbReference>
<dbReference type="STRING" id="290052.ASU35_01785"/>
<gene>
    <name evidence="2" type="ORF">ASU35_01785</name>
</gene>
<evidence type="ECO:0000256" key="1">
    <source>
        <dbReference type="SAM" id="Phobius"/>
    </source>
</evidence>
<keyword evidence="1" id="KW-0472">Membrane</keyword>